<gene>
    <name evidence="1" type="ORF">C3920_11355</name>
</gene>
<sequence length="93" mass="9461">MTDTATTIPAAQNYILYRTKALMFQPSYTYLSGETPVVPAATVAGAVGTVIATQQLASLTGVVVPDGFAYAPDAAGTYPVGSIYTPPATAATT</sequence>
<proteinExistence type="predicted"/>
<protein>
    <submittedName>
        <fullName evidence="1">Uncharacterized protein</fullName>
    </submittedName>
</protein>
<accession>A0ABX5P2F7</accession>
<evidence type="ECO:0000313" key="1">
    <source>
        <dbReference type="EMBL" id="PYD47179.1"/>
    </source>
</evidence>
<dbReference type="Proteomes" id="UP000248116">
    <property type="component" value="Unassembled WGS sequence"/>
</dbReference>
<organism evidence="1 2">
    <name type="scientific">Novacetimonas pomaceti</name>
    <dbReference type="NCBI Taxonomy" id="2021998"/>
    <lineage>
        <taxon>Bacteria</taxon>
        <taxon>Pseudomonadati</taxon>
        <taxon>Pseudomonadota</taxon>
        <taxon>Alphaproteobacteria</taxon>
        <taxon>Acetobacterales</taxon>
        <taxon>Acetobacteraceae</taxon>
        <taxon>Novacetimonas</taxon>
    </lineage>
</organism>
<dbReference type="EMBL" id="PRCW01000094">
    <property type="protein sequence ID" value="PYD47179.1"/>
    <property type="molecule type" value="Genomic_DNA"/>
</dbReference>
<comment type="caution">
    <text evidence="1">The sequence shown here is derived from an EMBL/GenBank/DDBJ whole genome shotgun (WGS) entry which is preliminary data.</text>
</comment>
<name>A0ABX5P2F7_9PROT</name>
<keyword evidence="2" id="KW-1185">Reference proteome</keyword>
<evidence type="ECO:0000313" key="2">
    <source>
        <dbReference type="Proteomes" id="UP000248116"/>
    </source>
</evidence>
<reference evidence="1 2" key="1">
    <citation type="submission" date="2018-02" db="EMBL/GenBank/DDBJ databases">
        <authorList>
            <person name="Skraban J."/>
            <person name="Trcek J."/>
        </authorList>
    </citation>
    <scope>NUCLEOTIDE SEQUENCE [LARGE SCALE GENOMIC DNA]</scope>
    <source>
        <strain evidence="1 2">AV446</strain>
    </source>
</reference>
<dbReference type="RefSeq" id="WP_110560488.1">
    <property type="nucleotide sequence ID" value="NZ_JAHRDT010000039.1"/>
</dbReference>